<accession>A0A139AJE2</accession>
<reference evidence="2 3" key="1">
    <citation type="journal article" date="2015" name="Genome Biol. Evol.">
        <title>Phylogenomic analyses indicate that early fungi evolved digesting cell walls of algal ancestors of land plants.</title>
        <authorList>
            <person name="Chang Y."/>
            <person name="Wang S."/>
            <person name="Sekimoto S."/>
            <person name="Aerts A.L."/>
            <person name="Choi C."/>
            <person name="Clum A."/>
            <person name="LaButti K.M."/>
            <person name="Lindquist E.A."/>
            <person name="Yee Ngan C."/>
            <person name="Ohm R.A."/>
            <person name="Salamov A.A."/>
            <person name="Grigoriev I.V."/>
            <person name="Spatafora J.W."/>
            <person name="Berbee M.L."/>
        </authorList>
    </citation>
    <scope>NUCLEOTIDE SEQUENCE [LARGE SCALE GENOMIC DNA]</scope>
    <source>
        <strain evidence="2 3">JEL478</strain>
    </source>
</reference>
<keyword evidence="1" id="KW-0694">RNA-binding</keyword>
<dbReference type="PANTHER" id="PTHR13734:SF5">
    <property type="entry name" value="CCA TRNA NUCLEOTIDYLTRANSFERASE, MITOCHONDRIAL"/>
    <property type="match status" value="1"/>
</dbReference>
<evidence type="ECO:0000256" key="1">
    <source>
        <dbReference type="ARBA" id="ARBA00022884"/>
    </source>
</evidence>
<gene>
    <name evidence="2" type="ORF">M427DRAFT_55162</name>
</gene>
<dbReference type="GO" id="GO:0052929">
    <property type="term" value="F:ATP:3'-cytidine-cytidine-tRNA adenylyltransferase activity"/>
    <property type="evidence" value="ECO:0007669"/>
    <property type="project" value="TreeGrafter"/>
</dbReference>
<dbReference type="EMBL" id="KQ965750">
    <property type="protein sequence ID" value="KXS16818.1"/>
    <property type="molecule type" value="Genomic_DNA"/>
</dbReference>
<dbReference type="STRING" id="1344416.A0A139AJE2"/>
<proteinExistence type="predicted"/>
<dbReference type="GO" id="GO:0001680">
    <property type="term" value="P:tRNA 3'-terminal CCA addition"/>
    <property type="evidence" value="ECO:0007669"/>
    <property type="project" value="TreeGrafter"/>
</dbReference>
<evidence type="ECO:0000313" key="3">
    <source>
        <dbReference type="Proteomes" id="UP000070544"/>
    </source>
</evidence>
<dbReference type="PANTHER" id="PTHR13734">
    <property type="entry name" value="TRNA-NUCLEOTIDYLTRANSFERASE"/>
    <property type="match status" value="1"/>
</dbReference>
<dbReference type="SUPFAM" id="SSF81891">
    <property type="entry name" value="Poly A polymerase C-terminal region-like"/>
    <property type="match status" value="1"/>
</dbReference>
<dbReference type="GO" id="GO:0003723">
    <property type="term" value="F:RNA binding"/>
    <property type="evidence" value="ECO:0007669"/>
    <property type="project" value="UniProtKB-KW"/>
</dbReference>
<sequence>MKAAEKKKEVPAVKWVVREALKVSWALFVGVLFRGEVCCLECDVNNATPSDSIFSRTVQLKSDDADLVASLFSSRDAVSALAERVHSLPPASTIRSSLAPADLDNLREDVGSLVRDLGQTKGLRDKWELAVLIVALEDVVARAGRSESVDDESAVPVLELYGKLLEICDELDLRKVWELKPLLSGDDIVRILNRKPGPGMKEILVSVVVWQMRNPTGSTSECEEWLRSRWT</sequence>
<dbReference type="AlphaFoldDB" id="A0A139AJE2"/>
<dbReference type="GO" id="GO:0052927">
    <property type="term" value="F:CC tRNA cytidylyltransferase activity"/>
    <property type="evidence" value="ECO:0007669"/>
    <property type="project" value="TreeGrafter"/>
</dbReference>
<name>A0A139AJE2_GONPJ</name>
<organism evidence="2 3">
    <name type="scientific">Gonapodya prolifera (strain JEL478)</name>
    <name type="common">Monoblepharis prolifera</name>
    <dbReference type="NCBI Taxonomy" id="1344416"/>
    <lineage>
        <taxon>Eukaryota</taxon>
        <taxon>Fungi</taxon>
        <taxon>Fungi incertae sedis</taxon>
        <taxon>Chytridiomycota</taxon>
        <taxon>Chytridiomycota incertae sedis</taxon>
        <taxon>Monoblepharidomycetes</taxon>
        <taxon>Monoblepharidales</taxon>
        <taxon>Gonapodyaceae</taxon>
        <taxon>Gonapodya</taxon>
    </lineage>
</organism>
<keyword evidence="3" id="KW-1185">Reference proteome</keyword>
<protein>
    <submittedName>
        <fullName evidence="2">Uncharacterized protein</fullName>
    </submittedName>
</protein>
<dbReference type="OrthoDB" id="445712at2759"/>
<dbReference type="Proteomes" id="UP000070544">
    <property type="component" value="Unassembled WGS sequence"/>
</dbReference>
<evidence type="ECO:0000313" key="2">
    <source>
        <dbReference type="EMBL" id="KXS16818.1"/>
    </source>
</evidence>